<dbReference type="Pfam" id="PF00561">
    <property type="entry name" value="Abhydrolase_1"/>
    <property type="match status" value="1"/>
</dbReference>
<dbReference type="InterPro" id="IPR000073">
    <property type="entry name" value="AB_hydrolase_1"/>
</dbReference>
<dbReference type="RefSeq" id="WP_052324736.1">
    <property type="nucleotide sequence ID" value="NZ_JTCM02000003.1"/>
</dbReference>
<keyword evidence="3" id="KW-1185">Reference proteome</keyword>
<comment type="caution">
    <text evidence="2">The sequence shown here is derived from an EMBL/GenBank/DDBJ whole genome shotgun (WGS) entry which is preliminary data.</text>
</comment>
<dbReference type="EMBL" id="JTCM02000003">
    <property type="protein sequence ID" value="NEU71454.1"/>
    <property type="molecule type" value="Genomic_DNA"/>
</dbReference>
<evidence type="ECO:0000259" key="1">
    <source>
        <dbReference type="Pfam" id="PF00561"/>
    </source>
</evidence>
<dbReference type="Gene3D" id="3.40.50.1820">
    <property type="entry name" value="alpha/beta hydrolase"/>
    <property type="match status" value="1"/>
</dbReference>
<dbReference type="InterPro" id="IPR000639">
    <property type="entry name" value="Epox_hydrolase-like"/>
</dbReference>
<sequence length="282" mass="31579">MYHPSRKAVNLNVQVQGEGFPILCLHGHPGSGSSLSVFTDRLSKRFQTIAPDLRGYGKSRFKGDFDMRDHLTDLEALLDRLGIEKCLVLGWSLGGILAMELALMLPQRVTGLILIATAAKPRGNHPPISLPDNLYTGIAALLNYVKPGWRWNIETFGKRSLFRYLIQQHTPTAYRYIASSAVPAYLQTSSAATRALFTAIQSGYNRLTDLEQIFCPSLVLAGTEDRHITVNSSLETAQHLINCQWQSYPNTAHLFPWEIPDQVLSDIDFWLQQHPQVIANSH</sequence>
<evidence type="ECO:0000313" key="2">
    <source>
        <dbReference type="EMBL" id="NEU71454.1"/>
    </source>
</evidence>
<dbReference type="SUPFAM" id="SSF53474">
    <property type="entry name" value="alpha/beta-Hydrolases"/>
    <property type="match status" value="1"/>
</dbReference>
<protein>
    <submittedName>
        <fullName evidence="2">Alpha/beta hydrolase</fullName>
    </submittedName>
</protein>
<dbReference type="InterPro" id="IPR029058">
    <property type="entry name" value="AB_hydrolase_fold"/>
</dbReference>
<proteinExistence type="predicted"/>
<accession>A0A846H493</accession>
<dbReference type="PRINTS" id="PR00111">
    <property type="entry name" value="ABHYDROLASE"/>
</dbReference>
<dbReference type="AlphaFoldDB" id="A0A846H493"/>
<dbReference type="GO" id="GO:0016787">
    <property type="term" value="F:hydrolase activity"/>
    <property type="evidence" value="ECO:0007669"/>
    <property type="project" value="UniProtKB-KW"/>
</dbReference>
<reference evidence="2 3" key="1">
    <citation type="journal article" date="2015" name="Genome Announc.">
        <title>Draft Genome Sequence of Cyanobacterium Hassallia byssoidea Strain VB512170, Isolated from Monuments in India.</title>
        <authorList>
            <person name="Singh D."/>
            <person name="Chandrababunaidu M.M."/>
            <person name="Panda A."/>
            <person name="Sen D."/>
            <person name="Bhattacharyya S."/>
            <person name="Adhikary S.P."/>
            <person name="Tripathy S."/>
        </authorList>
    </citation>
    <scope>NUCLEOTIDE SEQUENCE [LARGE SCALE GENOMIC DNA]</scope>
    <source>
        <strain evidence="2 3">VB512170</strain>
    </source>
</reference>
<organism evidence="2 3">
    <name type="scientific">Hassallia byssoidea VB512170</name>
    <dbReference type="NCBI Taxonomy" id="1304833"/>
    <lineage>
        <taxon>Bacteria</taxon>
        <taxon>Bacillati</taxon>
        <taxon>Cyanobacteriota</taxon>
        <taxon>Cyanophyceae</taxon>
        <taxon>Nostocales</taxon>
        <taxon>Tolypothrichaceae</taxon>
        <taxon>Hassallia</taxon>
    </lineage>
</organism>
<feature type="domain" description="AB hydrolase-1" evidence="1">
    <location>
        <begin position="21"/>
        <end position="258"/>
    </location>
</feature>
<dbReference type="PRINTS" id="PR00412">
    <property type="entry name" value="EPOXHYDRLASE"/>
</dbReference>
<dbReference type="InterPro" id="IPR050266">
    <property type="entry name" value="AB_hydrolase_sf"/>
</dbReference>
<dbReference type="PANTHER" id="PTHR43798">
    <property type="entry name" value="MONOACYLGLYCEROL LIPASE"/>
    <property type="match status" value="1"/>
</dbReference>
<gene>
    <name evidence="2" type="ORF">PI95_002380</name>
</gene>
<keyword evidence="2" id="KW-0378">Hydrolase</keyword>
<dbReference type="Proteomes" id="UP000031549">
    <property type="component" value="Unassembled WGS sequence"/>
</dbReference>
<name>A0A846H493_9CYAN</name>
<evidence type="ECO:0000313" key="3">
    <source>
        <dbReference type="Proteomes" id="UP000031549"/>
    </source>
</evidence>